<dbReference type="STRING" id="98765.A0A2R6PC51"/>
<dbReference type="AlphaFoldDB" id="A0A2R6PC51"/>
<keyword evidence="5" id="KW-1185">Reference proteome</keyword>
<name>A0A2R6PC51_9APHY</name>
<feature type="domain" description="5'-Nucleotidase C-terminal" evidence="3">
    <location>
        <begin position="149"/>
        <end position="267"/>
    </location>
</feature>
<organism evidence="4 5">
    <name type="scientific">Hermanssonia centrifuga</name>
    <dbReference type="NCBI Taxonomy" id="98765"/>
    <lineage>
        <taxon>Eukaryota</taxon>
        <taxon>Fungi</taxon>
        <taxon>Dikarya</taxon>
        <taxon>Basidiomycota</taxon>
        <taxon>Agaricomycotina</taxon>
        <taxon>Agaricomycetes</taxon>
        <taxon>Polyporales</taxon>
        <taxon>Meruliaceae</taxon>
        <taxon>Hermanssonia</taxon>
    </lineage>
</organism>
<evidence type="ECO:0000313" key="4">
    <source>
        <dbReference type="EMBL" id="PSR88869.1"/>
    </source>
</evidence>
<dbReference type="SUPFAM" id="SSF55816">
    <property type="entry name" value="5'-nucleotidase (syn. UDP-sugar hydrolase), C-terminal domain"/>
    <property type="match status" value="1"/>
</dbReference>
<dbReference type="PRINTS" id="PR01607">
    <property type="entry name" value="APYRASEFAMLY"/>
</dbReference>
<accession>A0A2R6PC51</accession>
<dbReference type="InterPro" id="IPR036907">
    <property type="entry name" value="5'-Nucleotdase_C_sf"/>
</dbReference>
<reference evidence="4 5" key="1">
    <citation type="submission" date="2018-02" db="EMBL/GenBank/DDBJ databases">
        <title>Genome sequence of the basidiomycete white-rot fungus Phlebia centrifuga.</title>
        <authorList>
            <person name="Granchi Z."/>
            <person name="Peng M."/>
            <person name="de Vries R.P."/>
            <person name="Hilden K."/>
            <person name="Makela M.R."/>
            <person name="Grigoriev I."/>
            <person name="Riley R."/>
        </authorList>
    </citation>
    <scope>NUCLEOTIDE SEQUENCE [LARGE SCALE GENOMIC DNA]</scope>
    <source>
        <strain evidence="4 5">FBCC195</strain>
    </source>
</reference>
<dbReference type="GO" id="GO:0000166">
    <property type="term" value="F:nucleotide binding"/>
    <property type="evidence" value="ECO:0007669"/>
    <property type="project" value="UniProtKB-KW"/>
</dbReference>
<gene>
    <name evidence="4" type="ORF">PHLCEN_2v5018</name>
</gene>
<keyword evidence="2" id="KW-0378">Hydrolase</keyword>
<dbReference type="PANTHER" id="PTHR11575:SF48">
    <property type="entry name" value="5'-NUCLEOTIDASE"/>
    <property type="match status" value="1"/>
</dbReference>
<proteinExistence type="inferred from homology"/>
<sequence length="495" mass="54733">MLAKALNAHSPSVQESNSTASTHGVDLILGGHDHLYYISKGVTSWEGYDVNEKVLGAEADEGDVLIVKSGTDFRDLSEFTLELEDTPEGSVRKKLVKSIRGVHYETKPGSKSSKKIAKLLESVLSKLSEALKAPLCKTEVVLDCRSSLVRTDETAAGNWFADVLRHAYDEALCLKTSGGSDGVFICGGTIRGDSTYGPGIVTLGDILEILPFQDPIVVLEIDGATLWAALEASLETWPAQEGRFPVISGFRVSWDSRRPRGQRVLGVWLVQEASGSTAGTPFHSGASTPAASSAANILDDVNRPLHTLVDVEEVKNEKGGRKYKIVTREYMAQGHDGFLALKGQTYLVDDESGQMMSTIVRKYLLGCRFVNRMSRIETQERIELLLNDSTNELINREKARHEQYAKHLSRKDAVSRWRRAMHLALRWSRAHYRDNIHVTEKEHMSDVDCFDGAGLRSNKTEEKEEAEVATADGEKDLITIHPVVDGRLKDEGRQN</sequence>
<dbReference type="GO" id="GO:0009166">
    <property type="term" value="P:nucleotide catabolic process"/>
    <property type="evidence" value="ECO:0007669"/>
    <property type="project" value="InterPro"/>
</dbReference>
<dbReference type="PANTHER" id="PTHR11575">
    <property type="entry name" value="5'-NUCLEOTIDASE-RELATED"/>
    <property type="match status" value="1"/>
</dbReference>
<dbReference type="InterPro" id="IPR008334">
    <property type="entry name" value="5'-Nucleotdase_C"/>
</dbReference>
<evidence type="ECO:0000313" key="5">
    <source>
        <dbReference type="Proteomes" id="UP000186601"/>
    </source>
</evidence>
<evidence type="ECO:0000259" key="3">
    <source>
        <dbReference type="Pfam" id="PF02872"/>
    </source>
</evidence>
<dbReference type="OrthoDB" id="10252235at2759"/>
<dbReference type="Proteomes" id="UP000186601">
    <property type="component" value="Unassembled WGS sequence"/>
</dbReference>
<comment type="caution">
    <text evidence="4">The sequence shown here is derived from an EMBL/GenBank/DDBJ whole genome shotgun (WGS) entry which is preliminary data.</text>
</comment>
<evidence type="ECO:0000256" key="2">
    <source>
        <dbReference type="RuleBase" id="RU362119"/>
    </source>
</evidence>
<dbReference type="Gene3D" id="3.90.780.10">
    <property type="entry name" value="5'-Nucleotidase, C-terminal domain"/>
    <property type="match status" value="1"/>
</dbReference>
<dbReference type="GO" id="GO:0016787">
    <property type="term" value="F:hydrolase activity"/>
    <property type="evidence" value="ECO:0007669"/>
    <property type="project" value="UniProtKB-KW"/>
</dbReference>
<comment type="similarity">
    <text evidence="1 2">Belongs to the 5'-nucleotidase family.</text>
</comment>
<evidence type="ECO:0000256" key="1">
    <source>
        <dbReference type="ARBA" id="ARBA00006654"/>
    </source>
</evidence>
<dbReference type="InterPro" id="IPR006179">
    <property type="entry name" value="5_nucleotidase/apyrase"/>
</dbReference>
<keyword evidence="2" id="KW-0547">Nucleotide-binding</keyword>
<dbReference type="Gene3D" id="3.60.21.10">
    <property type="match status" value="1"/>
</dbReference>
<protein>
    <recommendedName>
        <fullName evidence="3">5'-Nucleotidase C-terminal domain-containing protein</fullName>
    </recommendedName>
</protein>
<dbReference type="Pfam" id="PF02872">
    <property type="entry name" value="5_nucleotid_C"/>
    <property type="match status" value="1"/>
</dbReference>
<dbReference type="SUPFAM" id="SSF56300">
    <property type="entry name" value="Metallo-dependent phosphatases"/>
    <property type="match status" value="1"/>
</dbReference>
<dbReference type="InterPro" id="IPR029052">
    <property type="entry name" value="Metallo-depent_PP-like"/>
</dbReference>
<dbReference type="EMBL" id="MLYV02000502">
    <property type="protein sequence ID" value="PSR88869.1"/>
    <property type="molecule type" value="Genomic_DNA"/>
</dbReference>